<organism evidence="1 2">
    <name type="scientific">Corynebacterium maris DSM 45190</name>
    <dbReference type="NCBI Taxonomy" id="1224163"/>
    <lineage>
        <taxon>Bacteria</taxon>
        <taxon>Bacillati</taxon>
        <taxon>Actinomycetota</taxon>
        <taxon>Actinomycetes</taxon>
        <taxon>Mycobacteriales</taxon>
        <taxon>Corynebacteriaceae</taxon>
        <taxon>Corynebacterium</taxon>
    </lineage>
</organism>
<dbReference type="eggNOG" id="ENOG5030IA5">
    <property type="taxonomic scope" value="Bacteria"/>
</dbReference>
<evidence type="ECO:0000313" key="2">
    <source>
        <dbReference type="Proteomes" id="UP000015388"/>
    </source>
</evidence>
<dbReference type="HOGENOM" id="CLU_062587_0_0_11"/>
<dbReference type="KEGG" id="cmd:B841_05100"/>
<dbReference type="STRING" id="1224163.B841_05100"/>
<dbReference type="Proteomes" id="UP000015388">
    <property type="component" value="Chromosome"/>
</dbReference>
<dbReference type="PATRIC" id="fig|1224163.3.peg.1022"/>
<sequence length="268" mass="27798">MPPPTYPLAPTALGEARAYEVEELALGPAWNHAASTDLLQVSLAPNPVTGGWFVRTRHGALGQLNAEAREEYPQLQRVHRSGMEPATIAQLSHLGDGLLAMDVLLPAPPFAVPRNALPAAALLLPQGEGLLLDTSTADGVSAEEIAAVSPAQLLVTLSSVADEVVAVYDNRPLGVLPAARTPLGFAGQVAAFQQAGTPLAARAFCGDNLIAVDVAADLIDAAQPLPALSEPPPQPYQPIDLSADWEALIDATEVSLDPPRGPRPVAGP</sequence>
<dbReference type="OrthoDB" id="4396299at2"/>
<gene>
    <name evidence="1" type="ORF">B841_05100</name>
</gene>
<dbReference type="EMBL" id="CP003924">
    <property type="protein sequence ID" value="AGS34493.1"/>
    <property type="molecule type" value="Genomic_DNA"/>
</dbReference>
<keyword evidence="2" id="KW-1185">Reference proteome</keyword>
<reference evidence="1 2" key="1">
    <citation type="submission" date="2012-11" db="EMBL/GenBank/DDBJ databases">
        <title>The complete genome sequence of Corynebacterium maris Coryn-1 (=DSM 45190).</title>
        <authorList>
            <person name="Schaffert L."/>
            <person name="Albersmeier A."/>
            <person name="Kalinowski J."/>
            <person name="Ruckert C."/>
        </authorList>
    </citation>
    <scope>NUCLEOTIDE SEQUENCE [LARGE SCALE GENOMIC DNA]</scope>
    <source>
        <strain evidence="2">Coryn-1</strain>
    </source>
</reference>
<name>S5TIH5_9CORY</name>
<protein>
    <submittedName>
        <fullName evidence="1">Uncharacterized protein</fullName>
    </submittedName>
</protein>
<evidence type="ECO:0000313" key="1">
    <source>
        <dbReference type="EMBL" id="AGS34493.1"/>
    </source>
</evidence>
<proteinExistence type="predicted"/>
<accession>S5TIH5</accession>
<dbReference type="RefSeq" id="WP_020934426.1">
    <property type="nucleotide sequence ID" value="NC_021915.1"/>
</dbReference>
<dbReference type="AlphaFoldDB" id="S5TIH5"/>